<name>A0A6I7RA97_9CORY</name>
<dbReference type="RefSeq" id="WP_136649018.1">
    <property type="nucleotide sequence ID" value="NZ_CP038157.1"/>
</dbReference>
<dbReference type="GeneID" id="74901715"/>
<dbReference type="InterPro" id="IPR051604">
    <property type="entry name" value="Ergot_Alk_Oxidoreductase"/>
</dbReference>
<protein>
    <submittedName>
        <fullName evidence="2">NAD(P)H-binding protein</fullName>
    </submittedName>
</protein>
<dbReference type="Proteomes" id="UP000580709">
    <property type="component" value="Unassembled WGS sequence"/>
</dbReference>
<gene>
    <name evidence="2" type="ORF">H0H28_04715</name>
</gene>
<dbReference type="Gene3D" id="3.90.25.10">
    <property type="entry name" value="UDP-galactose 4-epimerase, domain 1"/>
    <property type="match status" value="1"/>
</dbReference>
<dbReference type="InterPro" id="IPR036291">
    <property type="entry name" value="NAD(P)-bd_dom_sf"/>
</dbReference>
<comment type="caution">
    <text evidence="2">The sequence shown here is derived from an EMBL/GenBank/DDBJ whole genome shotgun (WGS) entry which is preliminary data.</text>
</comment>
<dbReference type="PANTHER" id="PTHR43162:SF1">
    <property type="entry name" value="PRESTALK A DIFFERENTIATION PROTEIN A"/>
    <property type="match status" value="1"/>
</dbReference>
<organism evidence="2 3">
    <name type="scientific">Corynebacterium sanguinis</name>
    <dbReference type="NCBI Taxonomy" id="2594913"/>
    <lineage>
        <taxon>Bacteria</taxon>
        <taxon>Bacillati</taxon>
        <taxon>Actinomycetota</taxon>
        <taxon>Actinomycetes</taxon>
        <taxon>Mycobacteriales</taxon>
        <taxon>Corynebacteriaceae</taxon>
        <taxon>Corynebacterium</taxon>
    </lineage>
</organism>
<evidence type="ECO:0000313" key="3">
    <source>
        <dbReference type="Proteomes" id="UP000580709"/>
    </source>
</evidence>
<accession>A0A6I7RA97</accession>
<keyword evidence="3" id="KW-1185">Reference proteome</keyword>
<dbReference type="SUPFAM" id="SSF51735">
    <property type="entry name" value="NAD(P)-binding Rossmann-fold domains"/>
    <property type="match status" value="1"/>
</dbReference>
<dbReference type="Pfam" id="PF05368">
    <property type="entry name" value="NmrA"/>
    <property type="match status" value="1"/>
</dbReference>
<dbReference type="EMBL" id="JACEOR010000171">
    <property type="protein sequence ID" value="MBA4504639.1"/>
    <property type="molecule type" value="Genomic_DNA"/>
</dbReference>
<sequence>MFAISGSTGRVGSNVVAELLKHDQPVRALARSEESLKQWSAQGVETAAVDLLDSAALSEALKGAEGFFALLPFHFGADDLDRYADAVIASVRSAVESANVPHVVMLSSGGAQHEHSTGPITGLHRMEQALLSATPLLTALRPGHFQEKFQDVLPAILQEGVYPVFGAADEPKPMVATKDIGVFAAHNLMNPPVSQEPVDIIGPSYTERDVAGVIAEQLHKDVAVVEIPDEAWESELERAGFSTGVAHSLAQMYRADSDGLLAPCASKSISAPTPLTETVSTVLQNREGA</sequence>
<evidence type="ECO:0000259" key="1">
    <source>
        <dbReference type="Pfam" id="PF05368"/>
    </source>
</evidence>
<dbReference type="Gene3D" id="3.40.50.720">
    <property type="entry name" value="NAD(P)-binding Rossmann-like Domain"/>
    <property type="match status" value="1"/>
</dbReference>
<dbReference type="PANTHER" id="PTHR43162">
    <property type="match status" value="1"/>
</dbReference>
<evidence type="ECO:0000313" key="2">
    <source>
        <dbReference type="EMBL" id="MBA4504639.1"/>
    </source>
</evidence>
<dbReference type="AlphaFoldDB" id="A0A6I7RA97"/>
<proteinExistence type="predicted"/>
<dbReference type="InterPro" id="IPR008030">
    <property type="entry name" value="NmrA-like"/>
</dbReference>
<feature type="domain" description="NmrA-like" evidence="1">
    <location>
        <begin position="3"/>
        <end position="255"/>
    </location>
</feature>
<reference evidence="2 3" key="1">
    <citation type="submission" date="2020-07" db="EMBL/GenBank/DDBJ databases">
        <authorList>
            <person name="Khare M."/>
        </authorList>
    </citation>
    <scope>NUCLEOTIDE SEQUENCE [LARGE SCALE GENOMIC DNA]</scope>
    <source>
        <strain evidence="2 3">P8776</strain>
    </source>
</reference>